<evidence type="ECO:0000313" key="4">
    <source>
        <dbReference type="Proteomes" id="UP001345963"/>
    </source>
</evidence>
<gene>
    <name evidence="3" type="ORF">ATANTOWER_000533</name>
</gene>
<dbReference type="PANTHER" id="PTHR24257:SF17">
    <property type="match status" value="1"/>
</dbReference>
<dbReference type="SUPFAM" id="SSF50494">
    <property type="entry name" value="Trypsin-like serine proteases"/>
    <property type="match status" value="1"/>
</dbReference>
<dbReference type="InterPro" id="IPR001254">
    <property type="entry name" value="Trypsin_dom"/>
</dbReference>
<sequence length="146" mass="16386">MLQTLVIVLLQVVFVFGCGSPAVNPDTSRVVNGEDARPHSWPWQISLQVKHGSRYHHTCGGTLVAPRWVLTAGHCIWPGDVYRVVLGEHDMSLQEGTEQIRDILRIVVHPEWDIDHVANGWVYSVCLDQAKSLTSNNELTNVETHQ</sequence>
<dbReference type="InterPro" id="IPR043504">
    <property type="entry name" value="Peptidase_S1_PA_chymotrypsin"/>
</dbReference>
<dbReference type="Proteomes" id="UP001345963">
    <property type="component" value="Unassembled WGS sequence"/>
</dbReference>
<dbReference type="PANTHER" id="PTHR24257">
    <property type="entry name" value="CHYMOTRYPSIN-LIKE ELASTASE FAMILY MEMBER"/>
    <property type="match status" value="1"/>
</dbReference>
<evidence type="ECO:0000256" key="1">
    <source>
        <dbReference type="SAM" id="SignalP"/>
    </source>
</evidence>
<dbReference type="InterPro" id="IPR009003">
    <property type="entry name" value="Peptidase_S1_PA"/>
</dbReference>
<dbReference type="PROSITE" id="PS00134">
    <property type="entry name" value="TRYPSIN_HIS"/>
    <property type="match status" value="1"/>
</dbReference>
<feature type="domain" description="Peptidase S1" evidence="2">
    <location>
        <begin position="30"/>
        <end position="146"/>
    </location>
</feature>
<dbReference type="EMBL" id="JAHUTI010020721">
    <property type="protein sequence ID" value="MED6239004.1"/>
    <property type="molecule type" value="Genomic_DNA"/>
</dbReference>
<proteinExistence type="predicted"/>
<organism evidence="3 4">
    <name type="scientific">Ataeniobius toweri</name>
    <dbReference type="NCBI Taxonomy" id="208326"/>
    <lineage>
        <taxon>Eukaryota</taxon>
        <taxon>Metazoa</taxon>
        <taxon>Chordata</taxon>
        <taxon>Craniata</taxon>
        <taxon>Vertebrata</taxon>
        <taxon>Euteleostomi</taxon>
        <taxon>Actinopterygii</taxon>
        <taxon>Neopterygii</taxon>
        <taxon>Teleostei</taxon>
        <taxon>Neoteleostei</taxon>
        <taxon>Acanthomorphata</taxon>
        <taxon>Ovalentaria</taxon>
        <taxon>Atherinomorphae</taxon>
        <taxon>Cyprinodontiformes</taxon>
        <taxon>Goodeidae</taxon>
        <taxon>Ataeniobius</taxon>
    </lineage>
</organism>
<protein>
    <recommendedName>
        <fullName evidence="2">Peptidase S1 domain-containing protein</fullName>
    </recommendedName>
</protein>
<feature type="signal peptide" evidence="1">
    <location>
        <begin position="1"/>
        <end position="17"/>
    </location>
</feature>
<dbReference type="SMART" id="SM00020">
    <property type="entry name" value="Tryp_SPc"/>
    <property type="match status" value="1"/>
</dbReference>
<name>A0ABU7ANI6_9TELE</name>
<keyword evidence="1" id="KW-0732">Signal</keyword>
<feature type="chain" id="PRO_5047102503" description="Peptidase S1 domain-containing protein" evidence="1">
    <location>
        <begin position="18"/>
        <end position="146"/>
    </location>
</feature>
<evidence type="ECO:0000313" key="3">
    <source>
        <dbReference type="EMBL" id="MED6239004.1"/>
    </source>
</evidence>
<comment type="caution">
    <text evidence="3">The sequence shown here is derived from an EMBL/GenBank/DDBJ whole genome shotgun (WGS) entry which is preliminary data.</text>
</comment>
<dbReference type="InterPro" id="IPR018114">
    <property type="entry name" value="TRYPSIN_HIS"/>
</dbReference>
<keyword evidence="4" id="KW-1185">Reference proteome</keyword>
<evidence type="ECO:0000259" key="2">
    <source>
        <dbReference type="PROSITE" id="PS50240"/>
    </source>
</evidence>
<dbReference type="PROSITE" id="PS50240">
    <property type="entry name" value="TRYPSIN_DOM"/>
    <property type="match status" value="1"/>
</dbReference>
<reference evidence="3 4" key="1">
    <citation type="submission" date="2021-07" db="EMBL/GenBank/DDBJ databases">
        <authorList>
            <person name="Palmer J.M."/>
        </authorList>
    </citation>
    <scope>NUCLEOTIDE SEQUENCE [LARGE SCALE GENOMIC DNA]</scope>
    <source>
        <strain evidence="3 4">AT_MEX2019</strain>
        <tissue evidence="3">Muscle</tissue>
    </source>
</reference>
<dbReference type="Gene3D" id="2.40.10.10">
    <property type="entry name" value="Trypsin-like serine proteases"/>
    <property type="match status" value="1"/>
</dbReference>
<dbReference type="InterPro" id="IPR050850">
    <property type="entry name" value="Peptidase_S1_Elastase_sf"/>
</dbReference>
<dbReference type="Pfam" id="PF00089">
    <property type="entry name" value="Trypsin"/>
    <property type="match status" value="1"/>
</dbReference>
<accession>A0ABU7ANI6</accession>